<dbReference type="AlphaFoldDB" id="A0A937EHH7"/>
<comment type="caution">
    <text evidence="1">The sequence shown here is derived from an EMBL/GenBank/DDBJ whole genome shotgun (WGS) entry which is preliminary data.</text>
</comment>
<name>A0A937EHH7_9ACTN</name>
<evidence type="ECO:0000313" key="1">
    <source>
        <dbReference type="EMBL" id="MBL1082175.1"/>
    </source>
</evidence>
<dbReference type="Proteomes" id="UP000661858">
    <property type="component" value="Unassembled WGS sequence"/>
</dbReference>
<protein>
    <submittedName>
        <fullName evidence="1">Uncharacterized protein</fullName>
    </submittedName>
</protein>
<keyword evidence="2" id="KW-1185">Reference proteome</keyword>
<proteinExistence type="predicted"/>
<organism evidence="1 2">
    <name type="scientific">Streptomyces actinomycinicus</name>
    <dbReference type="NCBI Taxonomy" id="1695166"/>
    <lineage>
        <taxon>Bacteria</taxon>
        <taxon>Bacillati</taxon>
        <taxon>Actinomycetota</taxon>
        <taxon>Actinomycetes</taxon>
        <taxon>Kitasatosporales</taxon>
        <taxon>Streptomycetaceae</taxon>
        <taxon>Streptomyces</taxon>
    </lineage>
</organism>
<gene>
    <name evidence="1" type="ORF">JK359_09295</name>
</gene>
<accession>A0A937EHH7</accession>
<dbReference type="RefSeq" id="WP_201833821.1">
    <property type="nucleotide sequence ID" value="NZ_JAERRK010000003.1"/>
</dbReference>
<sequence length="338" mass="33760">MPVPAVAVVAPLTGPGTAAGTVLLAEVNRIRTGTPWAADWQVFHEARGVARSVVAGDFAAVVGHTDPVVTEGALEVYRQAGLTCLLPLLPGRPPAVSWAPDDTGLARALAESALALGAAALTVVYDDAHGGAAGLTGVAGRGWSEVAGRGWSGVTGRGWSAGLVGEVVEEARAAGLAACTRAVGAGGWPSVPSPARPGVLALLAPQHRLPALLGVLGRAGGADTGSWQAVLVVADCGLPSFDALAEAAGLPVWAVHPELCLVRRTRSAVTSLTAALAEDPALRGARLAARVTSRSGLLLGGGGGVLGEGRRVSRLDAVCPVRAAAREDTPDSAPAHAL</sequence>
<reference evidence="1" key="1">
    <citation type="submission" date="2021-01" db="EMBL/GenBank/DDBJ databases">
        <title>WGS of actinomycetes isolated from Thailand.</title>
        <authorList>
            <person name="Thawai C."/>
        </authorList>
    </citation>
    <scope>NUCLEOTIDE SEQUENCE</scope>
    <source>
        <strain evidence="1">RCU-197</strain>
    </source>
</reference>
<dbReference type="EMBL" id="JAERRK010000003">
    <property type="protein sequence ID" value="MBL1082175.1"/>
    <property type="molecule type" value="Genomic_DNA"/>
</dbReference>
<evidence type="ECO:0000313" key="2">
    <source>
        <dbReference type="Proteomes" id="UP000661858"/>
    </source>
</evidence>